<accession>A0A3B0ZKA0</accession>
<dbReference type="AlphaFoldDB" id="A0A3B0ZKA0"/>
<proteinExistence type="predicted"/>
<organism evidence="1">
    <name type="scientific">hydrothermal vent metagenome</name>
    <dbReference type="NCBI Taxonomy" id="652676"/>
    <lineage>
        <taxon>unclassified sequences</taxon>
        <taxon>metagenomes</taxon>
        <taxon>ecological metagenomes</taxon>
    </lineage>
</organism>
<name>A0A3B0ZKA0_9ZZZZ</name>
<evidence type="ECO:0000313" key="1">
    <source>
        <dbReference type="EMBL" id="VAW93895.1"/>
    </source>
</evidence>
<sequence length="126" mass="13731">MIFQLSENTYGFLPVPIIITEPAIDGGLGMMGLFFDESEEEKERRLKVMQAADKNAAKYLLPPSVSVVAGAYTGNDSWFTGGGHMGFFKQGCIRYLGGGGYGDVNLDYYGSGNVTLHVGLKIQYFI</sequence>
<gene>
    <name evidence="1" type="ORF">MNBD_GAMMA21-176</name>
</gene>
<reference evidence="1" key="1">
    <citation type="submission" date="2018-06" db="EMBL/GenBank/DDBJ databases">
        <authorList>
            <person name="Zhirakovskaya E."/>
        </authorList>
    </citation>
    <scope>NUCLEOTIDE SEQUENCE</scope>
</reference>
<dbReference type="EMBL" id="UOFR01000023">
    <property type="protein sequence ID" value="VAW93895.1"/>
    <property type="molecule type" value="Genomic_DNA"/>
</dbReference>
<protein>
    <submittedName>
        <fullName evidence="1">Outer membrane protein/protective antigen OMA87</fullName>
    </submittedName>
</protein>